<reference evidence="6" key="3">
    <citation type="submission" date="2025-09" db="UniProtKB">
        <authorList>
            <consortium name="Ensembl"/>
        </authorList>
    </citation>
    <scope>IDENTIFICATION</scope>
</reference>
<reference evidence="6" key="2">
    <citation type="submission" date="2025-08" db="UniProtKB">
        <authorList>
            <consortium name="Ensembl"/>
        </authorList>
    </citation>
    <scope>IDENTIFICATION</scope>
</reference>
<keyword evidence="2 4" id="KW-0472">Membrane</keyword>
<protein>
    <recommendedName>
        <fullName evidence="5">Butyrophilin subfamily 3 member A2-like Ig-C domain-containing protein</fullName>
    </recommendedName>
</protein>
<dbReference type="GO" id="GO:0050852">
    <property type="term" value="P:T cell receptor signaling pathway"/>
    <property type="evidence" value="ECO:0007669"/>
    <property type="project" value="TreeGrafter"/>
</dbReference>
<dbReference type="GO" id="GO:0005102">
    <property type="term" value="F:signaling receptor binding"/>
    <property type="evidence" value="ECO:0007669"/>
    <property type="project" value="TreeGrafter"/>
</dbReference>
<evidence type="ECO:0000259" key="5">
    <source>
        <dbReference type="Pfam" id="PF22705"/>
    </source>
</evidence>
<feature type="transmembrane region" description="Helical" evidence="4">
    <location>
        <begin position="209"/>
        <end position="228"/>
    </location>
</feature>
<dbReference type="Gene3D" id="2.60.40.10">
    <property type="entry name" value="Immunoglobulins"/>
    <property type="match status" value="2"/>
</dbReference>
<evidence type="ECO:0000256" key="4">
    <source>
        <dbReference type="SAM" id="Phobius"/>
    </source>
</evidence>
<evidence type="ECO:0000256" key="1">
    <source>
        <dbReference type="ARBA" id="ARBA00004370"/>
    </source>
</evidence>
<dbReference type="InterPro" id="IPR036179">
    <property type="entry name" value="Ig-like_dom_sf"/>
</dbReference>
<evidence type="ECO:0000313" key="6">
    <source>
        <dbReference type="Ensembl" id="ENSGACP00000024831.2"/>
    </source>
</evidence>
<feature type="domain" description="Butyrophilin subfamily 3 member A2-like Ig-C" evidence="5">
    <location>
        <begin position="122"/>
        <end position="194"/>
    </location>
</feature>
<dbReference type="InterPro" id="IPR050504">
    <property type="entry name" value="IgSF_BTN/MOG"/>
</dbReference>
<sequence>MRCCYLFDSGASTVKILAVVGQTVILPCRKQVREENVLHVEWKKDNDTAFVYKDGCEAFGDKSDAFLYRTQLILQELKDGNMSLRLSDVRAVRCRDLDVQQEPDPGRLHGAASEPTLDVVPGKGVTLQCEAACWVPKPDVTFLDAQGNIIDAEASKYHQDTRSRCYNVTRRATVQAGNYFTCRVNQSEINQTKTVKIHVPDNCTIPRTVAIIAAVIMFLIGIGIVYQWRNSGESITLFLFIKRVCFHLQIRKFIQICVEMCSFYII</sequence>
<dbReference type="Bgee" id="ENSGACG00000018784">
    <property type="expression patterns" value="Expressed in intestinal epithelial cell and 9 other cell types or tissues"/>
</dbReference>
<dbReference type="GO" id="GO:0001817">
    <property type="term" value="P:regulation of cytokine production"/>
    <property type="evidence" value="ECO:0007669"/>
    <property type="project" value="TreeGrafter"/>
</dbReference>
<evidence type="ECO:0000313" key="7">
    <source>
        <dbReference type="Proteomes" id="UP000007635"/>
    </source>
</evidence>
<dbReference type="Ensembl" id="ENSGACT00000024880.2">
    <property type="protein sequence ID" value="ENSGACP00000024831.2"/>
    <property type="gene ID" value="ENSGACG00000018784.2"/>
</dbReference>
<dbReference type="InterPro" id="IPR013783">
    <property type="entry name" value="Ig-like_fold"/>
</dbReference>
<name>G3Q4M7_GASAC</name>
<dbReference type="AlphaFoldDB" id="G3Q4M7"/>
<reference evidence="6 7" key="1">
    <citation type="journal article" date="2021" name="G3 (Bethesda)">
        <title>Improved contiguity of the threespine stickleback genome using long-read sequencing.</title>
        <authorList>
            <person name="Nath S."/>
            <person name="Shaw D.E."/>
            <person name="White M.A."/>
        </authorList>
    </citation>
    <scope>NUCLEOTIDE SEQUENCE [LARGE SCALE GENOMIC DNA]</scope>
    <source>
        <strain evidence="6 7">Lake Benthic</strain>
    </source>
</reference>
<dbReference type="InParanoid" id="G3Q4M7"/>
<dbReference type="PANTHER" id="PTHR24100:SF151">
    <property type="entry name" value="ICOS LIGAND"/>
    <property type="match status" value="1"/>
</dbReference>
<dbReference type="Pfam" id="PF22705">
    <property type="entry name" value="C2-set_3"/>
    <property type="match status" value="1"/>
</dbReference>
<keyword evidence="3" id="KW-0393">Immunoglobulin domain</keyword>
<evidence type="ECO:0000256" key="2">
    <source>
        <dbReference type="ARBA" id="ARBA00023136"/>
    </source>
</evidence>
<accession>G3Q4M7</accession>
<dbReference type="GO" id="GO:0009897">
    <property type="term" value="C:external side of plasma membrane"/>
    <property type="evidence" value="ECO:0007669"/>
    <property type="project" value="TreeGrafter"/>
</dbReference>
<dbReference type="GeneTree" id="ENSGT01120000272287"/>
<keyword evidence="4" id="KW-0812">Transmembrane</keyword>
<evidence type="ECO:0000256" key="3">
    <source>
        <dbReference type="ARBA" id="ARBA00023319"/>
    </source>
</evidence>
<dbReference type="Proteomes" id="UP000007635">
    <property type="component" value="Chromosome VII"/>
</dbReference>
<keyword evidence="7" id="KW-1185">Reference proteome</keyword>
<keyword evidence="4" id="KW-1133">Transmembrane helix</keyword>
<comment type="subcellular location">
    <subcellularLocation>
        <location evidence="1">Membrane</location>
    </subcellularLocation>
</comment>
<dbReference type="PANTHER" id="PTHR24100">
    <property type="entry name" value="BUTYROPHILIN"/>
    <property type="match status" value="1"/>
</dbReference>
<organism evidence="6 7">
    <name type="scientific">Gasterosteus aculeatus aculeatus</name>
    <name type="common">three-spined stickleback</name>
    <dbReference type="NCBI Taxonomy" id="481459"/>
    <lineage>
        <taxon>Eukaryota</taxon>
        <taxon>Metazoa</taxon>
        <taxon>Chordata</taxon>
        <taxon>Craniata</taxon>
        <taxon>Vertebrata</taxon>
        <taxon>Euteleostomi</taxon>
        <taxon>Actinopterygii</taxon>
        <taxon>Neopterygii</taxon>
        <taxon>Teleostei</taxon>
        <taxon>Neoteleostei</taxon>
        <taxon>Acanthomorphata</taxon>
        <taxon>Eupercaria</taxon>
        <taxon>Perciformes</taxon>
        <taxon>Cottioidei</taxon>
        <taxon>Gasterosteales</taxon>
        <taxon>Gasterosteidae</taxon>
        <taxon>Gasterosteus</taxon>
    </lineage>
</organism>
<dbReference type="InterPro" id="IPR053896">
    <property type="entry name" value="BTN3A2-like_Ig-C"/>
</dbReference>
<dbReference type="SUPFAM" id="SSF48726">
    <property type="entry name" value="Immunoglobulin"/>
    <property type="match status" value="2"/>
</dbReference>
<proteinExistence type="predicted"/>